<protein>
    <submittedName>
        <fullName evidence="1">Uncharacterized protein</fullName>
    </submittedName>
</protein>
<reference evidence="1" key="1">
    <citation type="submission" date="2024-05" db="EMBL/GenBank/DDBJ databases">
        <authorList>
            <person name="Mugo M.M."/>
            <person name="Musyoki A.M."/>
            <person name="Makumi A.M."/>
            <person name="Mutai I."/>
            <person name="Drechsel O."/>
            <person name="Kering K.K."/>
            <person name="Muturi P."/>
            <person name="Mbae C.K."/>
            <person name="Kariuki S.M."/>
        </authorList>
    </citation>
    <scope>NUCLEOTIDE SEQUENCE</scope>
</reference>
<sequence>MNMLMDINSDFVMSSIDFLNDVINPARVAALGFSCSRK</sequence>
<accession>A0AAU8GD01</accession>
<dbReference type="EMBL" id="PP856713">
    <property type="protein sequence ID" value="XCH39666.1"/>
    <property type="molecule type" value="Genomic_DNA"/>
</dbReference>
<gene>
    <name evidence="1" type="ORF">FANJXIIC_CDS0074</name>
</gene>
<proteinExistence type="predicted"/>
<name>A0AAU8GD01_9CAUD</name>
<evidence type="ECO:0000313" key="1">
    <source>
        <dbReference type="EMBL" id="XCH39666.1"/>
    </source>
</evidence>
<organism evidence="1">
    <name type="scientific">Salmonella phage vB_STmST19_KE08</name>
    <dbReference type="NCBI Taxonomy" id="3161165"/>
    <lineage>
        <taxon>Viruses</taxon>
        <taxon>Duplodnaviria</taxon>
        <taxon>Heunggongvirae</taxon>
        <taxon>Uroviricota</taxon>
        <taxon>Caudoviricetes</taxon>
    </lineage>
</organism>